<organism evidence="1 2">
    <name type="scientific">Stephania japonica</name>
    <dbReference type="NCBI Taxonomy" id="461633"/>
    <lineage>
        <taxon>Eukaryota</taxon>
        <taxon>Viridiplantae</taxon>
        <taxon>Streptophyta</taxon>
        <taxon>Embryophyta</taxon>
        <taxon>Tracheophyta</taxon>
        <taxon>Spermatophyta</taxon>
        <taxon>Magnoliopsida</taxon>
        <taxon>Ranunculales</taxon>
        <taxon>Menispermaceae</taxon>
        <taxon>Menispermoideae</taxon>
        <taxon>Cissampelideae</taxon>
        <taxon>Stephania</taxon>
    </lineage>
</organism>
<reference evidence="1 2" key="1">
    <citation type="submission" date="2024-01" db="EMBL/GenBank/DDBJ databases">
        <title>Genome assemblies of Stephania.</title>
        <authorList>
            <person name="Yang L."/>
        </authorList>
    </citation>
    <scope>NUCLEOTIDE SEQUENCE [LARGE SCALE GENOMIC DNA]</scope>
    <source>
        <strain evidence="1">QJT</strain>
        <tissue evidence="1">Leaf</tissue>
    </source>
</reference>
<sequence>MTNHRLLQPQKILTLVQAFISIVWGFGDDSLTSASTTVVIAPLIRPSPIFPSSTFFHHDEDDEMRSRPHSMKAIDQRRRVANGGEQQVVVTFNDDNLD</sequence>
<dbReference type="Proteomes" id="UP001417504">
    <property type="component" value="Unassembled WGS sequence"/>
</dbReference>
<name>A0AAP0JC31_9MAGN</name>
<accession>A0AAP0JC31</accession>
<evidence type="ECO:0000313" key="1">
    <source>
        <dbReference type="EMBL" id="KAK9130380.1"/>
    </source>
</evidence>
<dbReference type="EMBL" id="JBBNAE010000004">
    <property type="protein sequence ID" value="KAK9130380.1"/>
    <property type="molecule type" value="Genomic_DNA"/>
</dbReference>
<keyword evidence="2" id="KW-1185">Reference proteome</keyword>
<protein>
    <submittedName>
        <fullName evidence="1">Uncharacterized protein</fullName>
    </submittedName>
</protein>
<evidence type="ECO:0000313" key="2">
    <source>
        <dbReference type="Proteomes" id="UP001417504"/>
    </source>
</evidence>
<dbReference type="AlphaFoldDB" id="A0AAP0JC31"/>
<proteinExistence type="predicted"/>
<comment type="caution">
    <text evidence="1">The sequence shown here is derived from an EMBL/GenBank/DDBJ whole genome shotgun (WGS) entry which is preliminary data.</text>
</comment>
<gene>
    <name evidence="1" type="ORF">Sjap_010867</name>
</gene>